<dbReference type="AlphaFoldDB" id="A0A3N9TCZ3"/>
<dbReference type="EMBL" id="RJVQ01000007">
    <property type="protein sequence ID" value="RQW62058.1"/>
    <property type="molecule type" value="Genomic_DNA"/>
</dbReference>
<dbReference type="Gene3D" id="2.60.120.1390">
    <property type="match status" value="1"/>
</dbReference>
<dbReference type="InterPro" id="IPR021345">
    <property type="entry name" value="DUF2961"/>
</dbReference>
<protein>
    <submittedName>
        <fullName evidence="1">DUF2961 domain-containing protein</fullName>
    </submittedName>
</protein>
<dbReference type="Proteomes" id="UP000281112">
    <property type="component" value="Unassembled WGS sequence"/>
</dbReference>
<sequence>MTKKFGGFLESLARIRDAKTARLSSWDQTGKNQDYWLIGPGETVKLADIKGTGCITHMWMTQFCRRVLGASVIDPKMGQYIAPVNEIHNALGVCWEVADPHYYRKVLIKMYWDNADEPSVVVPLGDFFCIGHSMPGNINTLPINISTKPEERYKFGGSASLNCHFPMPFKERAVIEIENQNDIAYGQYFYIDYEMYAEKHEEDIAYFHAKWKRENPCDGWAPELQTNSPEVNIPKLDGEGNYEVLNVEGEGHYVGCNLSVAHFQGSWWGEGDDMIFVDDDTWPPSIHGTGTEDYFNHAWGMQDNAGMYNGTALHESIVPGFQTSYKFHITDPVHFKKRIRVTIEHGHANHLSDDWASTAYWYQKKPVGVTIQPLEDRIPTSPGDIERRGVGQSTVVLTSEMQEQKDTAQRRFDDFMKTRQVEIEAKLEATRMKEQGNVEHANRLSNKILTK</sequence>
<keyword evidence="2" id="KW-1185">Reference proteome</keyword>
<comment type="caution">
    <text evidence="1">The sequence shown here is derived from an EMBL/GenBank/DDBJ whole genome shotgun (WGS) entry which is preliminary data.</text>
</comment>
<proteinExistence type="predicted"/>
<gene>
    <name evidence="1" type="ORF">EES38_15160</name>
</gene>
<evidence type="ECO:0000313" key="1">
    <source>
        <dbReference type="EMBL" id="RQW62058.1"/>
    </source>
</evidence>
<dbReference type="OrthoDB" id="2518538at2"/>
<dbReference type="Pfam" id="PF11175">
    <property type="entry name" value="DUF2961"/>
    <property type="match status" value="1"/>
</dbReference>
<evidence type="ECO:0000313" key="2">
    <source>
        <dbReference type="Proteomes" id="UP000281112"/>
    </source>
</evidence>
<reference evidence="1 2" key="1">
    <citation type="submission" date="2018-11" db="EMBL/GenBank/DDBJ databases">
        <title>Vibrio LJC006 sp. nov., isolated from seawater during the bloom of the enteromorpha.</title>
        <authorList>
            <person name="Liang J."/>
        </authorList>
    </citation>
    <scope>NUCLEOTIDE SEQUENCE [LARGE SCALE GENOMIC DNA]</scope>
    <source>
        <strain evidence="1 2">LJC006</strain>
    </source>
</reference>
<organism evidence="1 2">
    <name type="scientific">Vibrio viridaestus</name>
    <dbReference type="NCBI Taxonomy" id="2487322"/>
    <lineage>
        <taxon>Bacteria</taxon>
        <taxon>Pseudomonadati</taxon>
        <taxon>Pseudomonadota</taxon>
        <taxon>Gammaproteobacteria</taxon>
        <taxon>Vibrionales</taxon>
        <taxon>Vibrionaceae</taxon>
        <taxon>Vibrio</taxon>
    </lineage>
</organism>
<name>A0A3N9TCZ3_9VIBR</name>
<accession>A0A3N9TCZ3</accession>
<dbReference type="RefSeq" id="WP_124938053.1">
    <property type="nucleotide sequence ID" value="NZ_RJVQ01000007.1"/>
</dbReference>